<dbReference type="Gene3D" id="3.40.50.11270">
    <property type="match status" value="1"/>
</dbReference>
<dbReference type="AlphaFoldDB" id="A0A381UJT1"/>
<proteinExistence type="predicted"/>
<organism evidence="6">
    <name type="scientific">marine metagenome</name>
    <dbReference type="NCBI Taxonomy" id="408172"/>
    <lineage>
        <taxon>unclassified sequences</taxon>
        <taxon>metagenomes</taxon>
        <taxon>ecological metagenomes</taxon>
    </lineage>
</organism>
<sequence length="267" mass="29640">MAYESGKEYGDVYMLGTIVHNEKVIDDLSRSGSKVIHSLNDVPEDKPILFRAHGTAPDVWYEAKKKNLDIIDATCPLVTEIHEEIKKLEAEGRRTIIIGDHGHDEVVGIAAQVKDPIVIANAEEAKALRKMKKAGVVSQSTQMIENVQEIINALLKKVFDLRFVNTICYPTRRNHEQIKELASLCDVMVVIGSFTSANSKRLTQLALERNKRSYQVTGADDIDASWFEKCEIVGISAGASTPDELIDGVVNAIKKIGDITEMETVYE</sequence>
<dbReference type="GO" id="GO:0051745">
    <property type="term" value="F:4-hydroxy-3-methylbut-2-enyl diphosphate reductase activity"/>
    <property type="evidence" value="ECO:0007669"/>
    <property type="project" value="InterPro"/>
</dbReference>
<dbReference type="GO" id="GO:0050992">
    <property type="term" value="P:dimethylallyl diphosphate biosynthetic process"/>
    <property type="evidence" value="ECO:0007669"/>
    <property type="project" value="InterPro"/>
</dbReference>
<evidence type="ECO:0000256" key="2">
    <source>
        <dbReference type="ARBA" id="ARBA00022485"/>
    </source>
</evidence>
<dbReference type="PANTHER" id="PTHR30426">
    <property type="entry name" value="4-HYDROXY-3-METHYLBUT-2-ENYL DIPHOSPHATE REDUCTASE"/>
    <property type="match status" value="1"/>
</dbReference>
<accession>A0A381UJT1</accession>
<keyword evidence="3" id="KW-0479">Metal-binding</keyword>
<dbReference type="GO" id="GO:0019288">
    <property type="term" value="P:isopentenyl diphosphate biosynthetic process, methylerythritol 4-phosphate pathway"/>
    <property type="evidence" value="ECO:0007669"/>
    <property type="project" value="InterPro"/>
</dbReference>
<keyword evidence="4" id="KW-0408">Iron</keyword>
<evidence type="ECO:0000256" key="5">
    <source>
        <dbReference type="ARBA" id="ARBA00023014"/>
    </source>
</evidence>
<comment type="cofactor">
    <cofactor evidence="1">
        <name>[4Fe-4S] cluster</name>
        <dbReference type="ChEBI" id="CHEBI:49883"/>
    </cofactor>
</comment>
<keyword evidence="5" id="KW-0411">Iron-sulfur</keyword>
<evidence type="ECO:0000256" key="1">
    <source>
        <dbReference type="ARBA" id="ARBA00001966"/>
    </source>
</evidence>
<dbReference type="GO" id="GO:0046872">
    <property type="term" value="F:metal ion binding"/>
    <property type="evidence" value="ECO:0007669"/>
    <property type="project" value="UniProtKB-KW"/>
</dbReference>
<dbReference type="CDD" id="cd13944">
    <property type="entry name" value="lytB_ispH"/>
    <property type="match status" value="1"/>
</dbReference>
<evidence type="ECO:0000256" key="3">
    <source>
        <dbReference type="ARBA" id="ARBA00022723"/>
    </source>
</evidence>
<dbReference type="InterPro" id="IPR003451">
    <property type="entry name" value="LytB/IspH"/>
</dbReference>
<keyword evidence="2" id="KW-0004">4Fe-4S</keyword>
<reference evidence="6" key="1">
    <citation type="submission" date="2018-05" db="EMBL/GenBank/DDBJ databases">
        <authorList>
            <person name="Lanie J.A."/>
            <person name="Ng W.-L."/>
            <person name="Kazmierczak K.M."/>
            <person name="Andrzejewski T.M."/>
            <person name="Davidsen T.M."/>
            <person name="Wayne K.J."/>
            <person name="Tettelin H."/>
            <person name="Glass J.I."/>
            <person name="Rusch D."/>
            <person name="Podicherti R."/>
            <person name="Tsui H.-C.T."/>
            <person name="Winkler M.E."/>
        </authorList>
    </citation>
    <scope>NUCLEOTIDE SEQUENCE</scope>
</reference>
<protein>
    <recommendedName>
        <fullName evidence="7">4-hydroxy-3-methylbut-2-enyl diphosphate reductase</fullName>
    </recommendedName>
</protein>
<dbReference type="Gene3D" id="3.40.1010.20">
    <property type="entry name" value="4-hydroxy-3-methylbut-2-enyl diphosphate reductase, catalytic domain"/>
    <property type="match status" value="2"/>
</dbReference>
<dbReference type="Pfam" id="PF02401">
    <property type="entry name" value="LYTB"/>
    <property type="match status" value="1"/>
</dbReference>
<evidence type="ECO:0008006" key="7">
    <source>
        <dbReference type="Google" id="ProtNLM"/>
    </source>
</evidence>
<dbReference type="PANTHER" id="PTHR30426:SF0">
    <property type="entry name" value="4-HYDROXY-3-METHYLBUT-2-ENYL DIPHOSPHATE REDUCTASE"/>
    <property type="match status" value="1"/>
</dbReference>
<evidence type="ECO:0000313" key="6">
    <source>
        <dbReference type="EMBL" id="SVA28446.1"/>
    </source>
</evidence>
<dbReference type="EMBL" id="UINC01006587">
    <property type="protein sequence ID" value="SVA28446.1"/>
    <property type="molecule type" value="Genomic_DNA"/>
</dbReference>
<dbReference type="NCBIfam" id="TIGR00216">
    <property type="entry name" value="ispH_lytB"/>
    <property type="match status" value="1"/>
</dbReference>
<dbReference type="GO" id="GO:0051539">
    <property type="term" value="F:4 iron, 4 sulfur cluster binding"/>
    <property type="evidence" value="ECO:0007669"/>
    <property type="project" value="UniProtKB-KW"/>
</dbReference>
<evidence type="ECO:0000256" key="4">
    <source>
        <dbReference type="ARBA" id="ARBA00023004"/>
    </source>
</evidence>
<gene>
    <name evidence="6" type="ORF">METZ01_LOCUS81300</name>
</gene>
<name>A0A381UJT1_9ZZZZ</name>